<comment type="similarity">
    <text evidence="2">Belongs to the UPF0482 family.</text>
</comment>
<evidence type="ECO:0000256" key="1">
    <source>
        <dbReference type="ARBA" id="ARBA00022729"/>
    </source>
</evidence>
<dbReference type="NCBIfam" id="NF010180">
    <property type="entry name" value="PRK13659.1"/>
    <property type="match status" value="1"/>
</dbReference>
<reference evidence="4 5" key="1">
    <citation type="submission" date="2015-03" db="EMBL/GenBank/DDBJ databases">
        <authorList>
            <person name="Murphy D."/>
        </authorList>
    </citation>
    <scope>NUCLEOTIDE SEQUENCE [LARGE SCALE GENOMIC DNA]</scope>
    <source>
        <strain evidence="4 5">Y233</strain>
    </source>
</reference>
<organism evidence="4 5">
    <name type="scientific">Yersinia similis</name>
    <dbReference type="NCBI Taxonomy" id="367190"/>
    <lineage>
        <taxon>Bacteria</taxon>
        <taxon>Pseudomonadati</taxon>
        <taxon>Pseudomonadota</taxon>
        <taxon>Gammaproteobacteria</taxon>
        <taxon>Enterobacterales</taxon>
        <taxon>Yersiniaceae</taxon>
        <taxon>Yersinia</taxon>
    </lineage>
</organism>
<evidence type="ECO:0000313" key="5">
    <source>
        <dbReference type="Proteomes" id="UP000038204"/>
    </source>
</evidence>
<sequence precursor="true">MMKINNLPRLMRAFLPATLLILPLVWQTPALAQSASCTQGSTCVSVGGNNDPMSKEQARQSQQQWDETNRLRNKMNNRVEKDFDKNDRAVDAKDNCERSDNLNAYWEPNTQRCLDRLSGRKINP</sequence>
<dbReference type="Proteomes" id="UP000038204">
    <property type="component" value="Unassembled WGS sequence"/>
</dbReference>
<feature type="signal peptide" evidence="2">
    <location>
        <begin position="1"/>
        <end position="32"/>
    </location>
</feature>
<evidence type="ECO:0000256" key="3">
    <source>
        <dbReference type="SAM" id="MobiDB-lite"/>
    </source>
</evidence>
<dbReference type="AlphaFoldDB" id="A0A0T9PJS1"/>
<gene>
    <name evidence="4" type="primary">ynfB_2</name>
    <name evidence="4" type="ORF">ERS008667_01261</name>
</gene>
<proteinExistence type="inferred from homology"/>
<protein>
    <recommendedName>
        <fullName evidence="2">UPF0482 protein ERS008667_01261</fullName>
    </recommendedName>
</protein>
<evidence type="ECO:0000256" key="2">
    <source>
        <dbReference type="HAMAP-Rule" id="MF_01581"/>
    </source>
</evidence>
<dbReference type="Pfam" id="PF06932">
    <property type="entry name" value="DUF1283"/>
    <property type="match status" value="1"/>
</dbReference>
<evidence type="ECO:0000313" key="4">
    <source>
        <dbReference type="EMBL" id="CNH69091.1"/>
    </source>
</evidence>
<feature type="chain" id="PRO_5008996308" description="UPF0482 protein ERS008667_01261" evidence="2">
    <location>
        <begin position="33"/>
        <end position="124"/>
    </location>
</feature>
<name>A0A0T9PJS1_9GAMM</name>
<dbReference type="EMBL" id="CQBK01000007">
    <property type="protein sequence ID" value="CNH69091.1"/>
    <property type="molecule type" value="Genomic_DNA"/>
</dbReference>
<accession>A0A0T9PJS1</accession>
<dbReference type="HAMAP" id="MF_01581">
    <property type="entry name" value="UPF0482"/>
    <property type="match status" value="1"/>
</dbReference>
<feature type="region of interest" description="Disordered" evidence="3">
    <location>
        <begin position="48"/>
        <end position="69"/>
    </location>
</feature>
<keyword evidence="1 2" id="KW-0732">Signal</keyword>
<dbReference type="InterPro" id="IPR009700">
    <property type="entry name" value="DUF1283"/>
</dbReference>